<evidence type="ECO:0000313" key="1">
    <source>
        <dbReference type="EMBL" id="GGP21824.1"/>
    </source>
</evidence>
<protein>
    <submittedName>
        <fullName evidence="1">Uncharacterized protein</fullName>
    </submittedName>
</protein>
<dbReference type="EMBL" id="BMNL01000003">
    <property type="protein sequence ID" value="GGP21824.1"/>
    <property type="molecule type" value="Genomic_DNA"/>
</dbReference>
<reference evidence="1" key="2">
    <citation type="submission" date="2020-09" db="EMBL/GenBank/DDBJ databases">
        <authorList>
            <person name="Sun Q."/>
            <person name="Ohkuma M."/>
        </authorList>
    </citation>
    <scope>NUCLEOTIDE SEQUENCE</scope>
    <source>
        <strain evidence="1">JCM 10088</strain>
    </source>
</reference>
<dbReference type="AlphaFoldDB" id="A0A830GVW4"/>
<evidence type="ECO:0000313" key="2">
    <source>
        <dbReference type="Proteomes" id="UP000610960"/>
    </source>
</evidence>
<name>A0A830GVW4_9CREN</name>
<dbReference type="Proteomes" id="UP000610960">
    <property type="component" value="Unassembled WGS sequence"/>
</dbReference>
<gene>
    <name evidence="1" type="ORF">GCM10007981_15200</name>
</gene>
<accession>A0A830GVW4</accession>
<proteinExistence type="predicted"/>
<organism evidence="1 2">
    <name type="scientific">Thermocladium modestius</name>
    <dbReference type="NCBI Taxonomy" id="62609"/>
    <lineage>
        <taxon>Archaea</taxon>
        <taxon>Thermoproteota</taxon>
        <taxon>Thermoprotei</taxon>
        <taxon>Thermoproteales</taxon>
        <taxon>Thermoproteaceae</taxon>
        <taxon>Thermocladium</taxon>
    </lineage>
</organism>
<comment type="caution">
    <text evidence="1">The sequence shown here is derived from an EMBL/GenBank/DDBJ whole genome shotgun (WGS) entry which is preliminary data.</text>
</comment>
<sequence>MMSIIDRLNVLMGILRDVKSSCRDPTLIDEVIEKLMEVERDVSIMADSLMDIYAKSRYSIEKYVGKGSMPNIDQRVAQQILDSIGNGTSLDKLLEGKDEEETQVTIYLLNSMKKAGLVDFNISSSGGKIKINVYKSL</sequence>
<reference evidence="1" key="1">
    <citation type="journal article" date="2014" name="Int. J. Syst. Evol. Microbiol.">
        <title>Complete genome sequence of Corynebacterium casei LMG S-19264T (=DSM 44701T), isolated from a smear-ripened cheese.</title>
        <authorList>
            <consortium name="US DOE Joint Genome Institute (JGI-PGF)"/>
            <person name="Walter F."/>
            <person name="Albersmeier A."/>
            <person name="Kalinowski J."/>
            <person name="Ruckert C."/>
        </authorList>
    </citation>
    <scope>NUCLEOTIDE SEQUENCE</scope>
    <source>
        <strain evidence="1">JCM 10088</strain>
    </source>
</reference>
<keyword evidence="2" id="KW-1185">Reference proteome</keyword>